<feature type="transmembrane region" description="Helical" evidence="1">
    <location>
        <begin position="161"/>
        <end position="180"/>
    </location>
</feature>
<name>A0AAE0KR15_9CHLO</name>
<feature type="transmembrane region" description="Helical" evidence="1">
    <location>
        <begin position="49"/>
        <end position="69"/>
    </location>
</feature>
<proteinExistence type="predicted"/>
<accession>A0AAE0KR15</accession>
<dbReference type="GO" id="GO:0009534">
    <property type="term" value="C:chloroplast thylakoid"/>
    <property type="evidence" value="ECO:0007669"/>
    <property type="project" value="TreeGrafter"/>
</dbReference>
<gene>
    <name evidence="2" type="ORF">CYMTET_33295</name>
</gene>
<keyword evidence="1" id="KW-1133">Transmembrane helix</keyword>
<sequence length="223" mass="24041">MSSEWNLLDEVAAGRLALPVALSLLLPVQEAMAAGGEYGLFEKKAAALTHPVIMASLFVATGYAGYLGWQWRTVRTVGDEISELKKQLPAKNEEGVVPPAPELESQIEALSATRKELVAGNYREKHYNFGNLLLSLGVLTSVAGGMNTYLRVGKLFPGPHLFAGVGITVLWALAAALVPYMQKGNTAARNAHIALNSVNLALFAWQIPTGWEITQKVWAGVSW</sequence>
<keyword evidence="1" id="KW-0472">Membrane</keyword>
<comment type="caution">
    <text evidence="2">The sequence shown here is derived from an EMBL/GenBank/DDBJ whole genome shotgun (WGS) entry which is preliminary data.</text>
</comment>
<dbReference type="EMBL" id="LGRX02020305">
    <property type="protein sequence ID" value="KAK3257626.1"/>
    <property type="molecule type" value="Genomic_DNA"/>
</dbReference>
<evidence type="ECO:0000313" key="2">
    <source>
        <dbReference type="EMBL" id="KAK3257626.1"/>
    </source>
</evidence>
<feature type="transmembrane region" description="Helical" evidence="1">
    <location>
        <begin position="129"/>
        <end position="149"/>
    </location>
</feature>
<dbReference type="PANTHER" id="PTHR34679">
    <property type="match status" value="1"/>
</dbReference>
<dbReference type="Pfam" id="PF13301">
    <property type="entry name" value="DUF4079"/>
    <property type="match status" value="1"/>
</dbReference>
<dbReference type="PANTHER" id="PTHR34679:SF2">
    <property type="entry name" value="OS02G0122500 PROTEIN"/>
    <property type="match status" value="1"/>
</dbReference>
<reference evidence="2 3" key="1">
    <citation type="journal article" date="2015" name="Genome Biol. Evol.">
        <title>Comparative Genomics of a Bacterivorous Green Alga Reveals Evolutionary Causalities and Consequences of Phago-Mixotrophic Mode of Nutrition.</title>
        <authorList>
            <person name="Burns J.A."/>
            <person name="Paasch A."/>
            <person name="Narechania A."/>
            <person name="Kim E."/>
        </authorList>
    </citation>
    <scope>NUCLEOTIDE SEQUENCE [LARGE SCALE GENOMIC DNA]</scope>
    <source>
        <strain evidence="2 3">PLY_AMNH</strain>
    </source>
</reference>
<dbReference type="Proteomes" id="UP001190700">
    <property type="component" value="Unassembled WGS sequence"/>
</dbReference>
<dbReference type="InterPro" id="IPR025067">
    <property type="entry name" value="DUF4079"/>
</dbReference>
<evidence type="ECO:0000256" key="1">
    <source>
        <dbReference type="SAM" id="Phobius"/>
    </source>
</evidence>
<keyword evidence="1" id="KW-0812">Transmembrane</keyword>
<evidence type="ECO:0000313" key="3">
    <source>
        <dbReference type="Proteomes" id="UP001190700"/>
    </source>
</evidence>
<organism evidence="2 3">
    <name type="scientific">Cymbomonas tetramitiformis</name>
    <dbReference type="NCBI Taxonomy" id="36881"/>
    <lineage>
        <taxon>Eukaryota</taxon>
        <taxon>Viridiplantae</taxon>
        <taxon>Chlorophyta</taxon>
        <taxon>Pyramimonadophyceae</taxon>
        <taxon>Pyramimonadales</taxon>
        <taxon>Pyramimonadaceae</taxon>
        <taxon>Cymbomonas</taxon>
    </lineage>
</organism>
<keyword evidence="3" id="KW-1185">Reference proteome</keyword>
<protein>
    <recommendedName>
        <fullName evidence="4">DUF4079 domain-containing protein</fullName>
    </recommendedName>
</protein>
<dbReference type="AlphaFoldDB" id="A0AAE0KR15"/>
<evidence type="ECO:0008006" key="4">
    <source>
        <dbReference type="Google" id="ProtNLM"/>
    </source>
</evidence>